<feature type="transmembrane region" description="Helical" evidence="1">
    <location>
        <begin position="215"/>
        <end position="240"/>
    </location>
</feature>
<accession>A0A9P6C123</accession>
<gene>
    <name evidence="2" type="ORF">P691DRAFT_730510</name>
</gene>
<feature type="transmembrane region" description="Helical" evidence="1">
    <location>
        <begin position="24"/>
        <end position="45"/>
    </location>
</feature>
<keyword evidence="1" id="KW-1133">Transmembrane helix</keyword>
<feature type="transmembrane region" description="Helical" evidence="1">
    <location>
        <begin position="143"/>
        <end position="163"/>
    </location>
</feature>
<feature type="transmembrane region" description="Helical" evidence="1">
    <location>
        <begin position="101"/>
        <end position="122"/>
    </location>
</feature>
<dbReference type="EMBL" id="MU151178">
    <property type="protein sequence ID" value="KAF9447981.1"/>
    <property type="molecule type" value="Genomic_DNA"/>
</dbReference>
<comment type="caution">
    <text evidence="2">The sequence shown here is derived from an EMBL/GenBank/DDBJ whole genome shotgun (WGS) entry which is preliminary data.</text>
</comment>
<proteinExistence type="predicted"/>
<organism evidence="2 3">
    <name type="scientific">Macrolepiota fuliginosa MF-IS2</name>
    <dbReference type="NCBI Taxonomy" id="1400762"/>
    <lineage>
        <taxon>Eukaryota</taxon>
        <taxon>Fungi</taxon>
        <taxon>Dikarya</taxon>
        <taxon>Basidiomycota</taxon>
        <taxon>Agaricomycotina</taxon>
        <taxon>Agaricomycetes</taxon>
        <taxon>Agaricomycetidae</taxon>
        <taxon>Agaricales</taxon>
        <taxon>Agaricineae</taxon>
        <taxon>Agaricaceae</taxon>
        <taxon>Macrolepiota</taxon>
    </lineage>
</organism>
<feature type="transmembrane region" description="Helical" evidence="1">
    <location>
        <begin position="246"/>
        <end position="268"/>
    </location>
</feature>
<feature type="transmembrane region" description="Helical" evidence="1">
    <location>
        <begin position="57"/>
        <end position="86"/>
    </location>
</feature>
<sequence>MAMITNPTEAEIVKMLLSYAIADAAGGLFIGAGFTLAVTCLVLLSSETGGPPKQRHLLRLYIVVLMIVVVGFFLSIFLITNIFAIFEPHTDADVLLINDRLVVAMDVFQLIVISMTDGLLVWRCYTVHKALIGWPSSPRGITSWIIPAGLWVVSFVAGIITCAKPAHNPAIFVVFASNALTNLCGTVIITTRLLKHRRMIRNHLGGRAPMTRYQDVITILLESAMINVPVSICMAIGAIVTSDSTSFVWMIVLSITVPSQAFATFLVIHQMALGRAIGQKNQDIVRPREGKSEAYNASLLLADEHVTPRT</sequence>
<evidence type="ECO:0000313" key="3">
    <source>
        <dbReference type="Proteomes" id="UP000807342"/>
    </source>
</evidence>
<feature type="transmembrane region" description="Helical" evidence="1">
    <location>
        <begin position="169"/>
        <end position="194"/>
    </location>
</feature>
<dbReference type="AlphaFoldDB" id="A0A9P6C123"/>
<evidence type="ECO:0000256" key="1">
    <source>
        <dbReference type="SAM" id="Phobius"/>
    </source>
</evidence>
<name>A0A9P6C123_9AGAR</name>
<dbReference type="Proteomes" id="UP000807342">
    <property type="component" value="Unassembled WGS sequence"/>
</dbReference>
<keyword evidence="3" id="KW-1185">Reference proteome</keyword>
<keyword evidence="1" id="KW-0812">Transmembrane</keyword>
<evidence type="ECO:0000313" key="2">
    <source>
        <dbReference type="EMBL" id="KAF9447981.1"/>
    </source>
</evidence>
<protein>
    <submittedName>
        <fullName evidence="2">Uncharacterized protein</fullName>
    </submittedName>
</protein>
<keyword evidence="1" id="KW-0472">Membrane</keyword>
<reference evidence="2" key="1">
    <citation type="submission" date="2020-11" db="EMBL/GenBank/DDBJ databases">
        <authorList>
            <consortium name="DOE Joint Genome Institute"/>
            <person name="Ahrendt S."/>
            <person name="Riley R."/>
            <person name="Andreopoulos W."/>
            <person name="Labutti K."/>
            <person name="Pangilinan J."/>
            <person name="Ruiz-Duenas F.J."/>
            <person name="Barrasa J.M."/>
            <person name="Sanchez-Garcia M."/>
            <person name="Camarero S."/>
            <person name="Miyauchi S."/>
            <person name="Serrano A."/>
            <person name="Linde D."/>
            <person name="Babiker R."/>
            <person name="Drula E."/>
            <person name="Ayuso-Fernandez I."/>
            <person name="Pacheco R."/>
            <person name="Padilla G."/>
            <person name="Ferreira P."/>
            <person name="Barriuso J."/>
            <person name="Kellner H."/>
            <person name="Castanera R."/>
            <person name="Alfaro M."/>
            <person name="Ramirez L."/>
            <person name="Pisabarro A.G."/>
            <person name="Kuo A."/>
            <person name="Tritt A."/>
            <person name="Lipzen A."/>
            <person name="He G."/>
            <person name="Yan M."/>
            <person name="Ng V."/>
            <person name="Cullen D."/>
            <person name="Martin F."/>
            <person name="Rosso M.-N."/>
            <person name="Henrissat B."/>
            <person name="Hibbett D."/>
            <person name="Martinez A.T."/>
            <person name="Grigoriev I.V."/>
        </authorList>
    </citation>
    <scope>NUCLEOTIDE SEQUENCE</scope>
    <source>
        <strain evidence="2">MF-IS2</strain>
    </source>
</reference>
<dbReference type="OrthoDB" id="3045811at2759"/>